<dbReference type="PROSITE" id="PS51192">
    <property type="entry name" value="HELICASE_ATP_BIND_1"/>
    <property type="match status" value="1"/>
</dbReference>
<dbReference type="Proteomes" id="UP000030746">
    <property type="component" value="Unassembled WGS sequence"/>
</dbReference>
<evidence type="ECO:0000256" key="2">
    <source>
        <dbReference type="ARBA" id="ARBA00007025"/>
    </source>
</evidence>
<dbReference type="GO" id="GO:0016787">
    <property type="term" value="F:hydrolase activity"/>
    <property type="evidence" value="ECO:0007669"/>
    <property type="project" value="UniProtKB-KW"/>
</dbReference>
<evidence type="ECO:0000256" key="9">
    <source>
        <dbReference type="ARBA" id="ARBA00023125"/>
    </source>
</evidence>
<evidence type="ECO:0000256" key="7">
    <source>
        <dbReference type="ARBA" id="ARBA00022840"/>
    </source>
</evidence>
<feature type="domain" description="Helicase C-terminal" evidence="12">
    <location>
        <begin position="482"/>
        <end position="631"/>
    </location>
</feature>
<dbReference type="CTD" id="20251639"/>
<dbReference type="EC" id="3.6.4.12" evidence="3"/>
<dbReference type="CDD" id="cd17998">
    <property type="entry name" value="DEXHc_SMARCAD1"/>
    <property type="match status" value="1"/>
</dbReference>
<dbReference type="Gene3D" id="3.40.50.10810">
    <property type="entry name" value="Tandem AAA-ATPase domain"/>
    <property type="match status" value="1"/>
</dbReference>
<dbReference type="Pfam" id="PF00176">
    <property type="entry name" value="SNF2-rel_dom"/>
    <property type="match status" value="1"/>
</dbReference>
<dbReference type="InterPro" id="IPR049730">
    <property type="entry name" value="SNF2/RAD54-like_C"/>
</dbReference>
<comment type="subcellular location">
    <subcellularLocation>
        <location evidence="1">Nucleus</location>
    </subcellularLocation>
</comment>
<dbReference type="OrthoDB" id="448448at2759"/>
<gene>
    <name evidence="13" type="ORF">LOTGIDRAFT_61963</name>
</gene>
<dbReference type="GO" id="GO:0003678">
    <property type="term" value="F:DNA helicase activity"/>
    <property type="evidence" value="ECO:0007669"/>
    <property type="project" value="UniProtKB-EC"/>
</dbReference>
<accession>V3ZTJ6</accession>
<organism evidence="13 14">
    <name type="scientific">Lottia gigantea</name>
    <name type="common">Giant owl limpet</name>
    <dbReference type="NCBI Taxonomy" id="225164"/>
    <lineage>
        <taxon>Eukaryota</taxon>
        <taxon>Metazoa</taxon>
        <taxon>Spiralia</taxon>
        <taxon>Lophotrochozoa</taxon>
        <taxon>Mollusca</taxon>
        <taxon>Gastropoda</taxon>
        <taxon>Patellogastropoda</taxon>
        <taxon>Lottioidea</taxon>
        <taxon>Lottiidae</taxon>
        <taxon>Lottia</taxon>
    </lineage>
</organism>
<evidence type="ECO:0000256" key="8">
    <source>
        <dbReference type="ARBA" id="ARBA00022853"/>
    </source>
</evidence>
<keyword evidence="5" id="KW-0378">Hydrolase</keyword>
<dbReference type="PANTHER" id="PTHR10799">
    <property type="entry name" value="SNF2/RAD54 HELICASE FAMILY"/>
    <property type="match status" value="1"/>
</dbReference>
<evidence type="ECO:0000256" key="6">
    <source>
        <dbReference type="ARBA" id="ARBA00022806"/>
    </source>
</evidence>
<evidence type="ECO:0000256" key="1">
    <source>
        <dbReference type="ARBA" id="ARBA00004123"/>
    </source>
</evidence>
<dbReference type="GO" id="GO:0005524">
    <property type="term" value="F:ATP binding"/>
    <property type="evidence" value="ECO:0007669"/>
    <property type="project" value="UniProtKB-KW"/>
</dbReference>
<feature type="non-terminal residue" evidence="13">
    <location>
        <position position="1"/>
    </location>
</feature>
<evidence type="ECO:0000313" key="13">
    <source>
        <dbReference type="EMBL" id="ESO84241.1"/>
    </source>
</evidence>
<keyword evidence="6" id="KW-0347">Helicase</keyword>
<evidence type="ECO:0000259" key="12">
    <source>
        <dbReference type="PROSITE" id="PS51194"/>
    </source>
</evidence>
<dbReference type="InterPro" id="IPR027417">
    <property type="entry name" value="P-loop_NTPase"/>
</dbReference>
<feature type="domain" description="Helicase ATP-binding" evidence="11">
    <location>
        <begin position="126"/>
        <end position="295"/>
    </location>
</feature>
<keyword evidence="7" id="KW-0067">ATP-binding</keyword>
<feature type="non-terminal residue" evidence="13">
    <location>
        <position position="631"/>
    </location>
</feature>
<dbReference type="InterPro" id="IPR001650">
    <property type="entry name" value="Helicase_C-like"/>
</dbReference>
<dbReference type="HOGENOM" id="CLU_000315_16_3_1"/>
<evidence type="ECO:0000256" key="5">
    <source>
        <dbReference type="ARBA" id="ARBA00022801"/>
    </source>
</evidence>
<dbReference type="GeneID" id="20251639"/>
<reference evidence="13 14" key="1">
    <citation type="journal article" date="2013" name="Nature">
        <title>Insights into bilaterian evolution from three spiralian genomes.</title>
        <authorList>
            <person name="Simakov O."/>
            <person name="Marletaz F."/>
            <person name="Cho S.J."/>
            <person name="Edsinger-Gonzales E."/>
            <person name="Havlak P."/>
            <person name="Hellsten U."/>
            <person name="Kuo D.H."/>
            <person name="Larsson T."/>
            <person name="Lv J."/>
            <person name="Arendt D."/>
            <person name="Savage R."/>
            <person name="Osoegawa K."/>
            <person name="de Jong P."/>
            <person name="Grimwood J."/>
            <person name="Chapman J.A."/>
            <person name="Shapiro H."/>
            <person name="Aerts A."/>
            <person name="Otillar R.P."/>
            <person name="Terry A.Y."/>
            <person name="Boore J.L."/>
            <person name="Grigoriev I.V."/>
            <person name="Lindberg D.R."/>
            <person name="Seaver E.C."/>
            <person name="Weisblat D.A."/>
            <person name="Putnam N.H."/>
            <person name="Rokhsar D.S."/>
        </authorList>
    </citation>
    <scope>NUCLEOTIDE SEQUENCE [LARGE SCALE GENOMIC DNA]</scope>
</reference>
<keyword evidence="8" id="KW-0156">Chromatin regulator</keyword>
<proteinExistence type="inferred from homology"/>
<dbReference type="InterPro" id="IPR038718">
    <property type="entry name" value="SNF2-like_sf"/>
</dbReference>
<keyword evidence="9" id="KW-0238">DNA-binding</keyword>
<dbReference type="SMART" id="SM00487">
    <property type="entry name" value="DEXDc"/>
    <property type="match status" value="1"/>
</dbReference>
<dbReference type="GO" id="GO:0003677">
    <property type="term" value="F:DNA binding"/>
    <property type="evidence" value="ECO:0007669"/>
    <property type="project" value="UniProtKB-KW"/>
</dbReference>
<dbReference type="KEGG" id="lgi:LOTGIDRAFT_61963"/>
<dbReference type="GO" id="GO:0005634">
    <property type="term" value="C:nucleus"/>
    <property type="evidence" value="ECO:0007669"/>
    <property type="project" value="UniProtKB-SubCell"/>
</dbReference>
<dbReference type="AlphaFoldDB" id="V3ZTJ6"/>
<dbReference type="SMART" id="SM00490">
    <property type="entry name" value="HELICc"/>
    <property type="match status" value="1"/>
</dbReference>
<evidence type="ECO:0000256" key="3">
    <source>
        <dbReference type="ARBA" id="ARBA00012551"/>
    </source>
</evidence>
<sequence>ILKFFQEAKIEELATIQGCSRKKAEIVAKLRPFNSYDDLVAKITSTKTLTYFIIPGCLEVIHLQYVVTSLMEKCERIGQEMESVVSALTSSECLEDSEDNITKQPSLLVSSKTLKNYQMIGLNWLRVMHAQHLNGILADEMGLGKTIQTIAFLAHLIEVGERGPHVIIVPSSTIENWLREMQDWCPSLKIVIYYGSQDERRVVRQQVLYSDTVEYNVILTTYNMATGSVEDRSLFKKMEFQYAVFDEGHMLKNMSSLRFQNLMRIRAGRRLLLTGTPLQNNLVELMSLLCFVMPDIFSGKTESLKKIFTMMTKVADEQGKFEKEKIEQAKRIMKPFVLRRLKQDVLSQMPAKEENVNYCEMIPAQQDIYDFLIQTFNAEIEKKKEYLSKGGGASMFMQLRKAANHPLLIRSIYDDKKLAAIAKDLCKEPSHRDRGALPKLIQEDLAVMHDFEINNVCKHYKSHIGKYMLDPKVINESGKFKALTKMLAKMKENDDRVLLFSQFVMVLDIVEVFLKDLGYKFFRLDGSTPVPERQKLIDDFNNDKNIFIFLLSTKAGGLGINLTAANTVIIHDIDFNPYNDKQAEDRCHRMGQTRKVKIHRLISKGTVEEGMIRVAKQKLKLEKDVTTSNQG</sequence>
<dbReference type="OMA" id="NKVMIRN"/>
<evidence type="ECO:0000259" key="11">
    <source>
        <dbReference type="PROSITE" id="PS51192"/>
    </source>
</evidence>
<evidence type="ECO:0000256" key="10">
    <source>
        <dbReference type="ARBA" id="ARBA00023242"/>
    </source>
</evidence>
<evidence type="ECO:0000313" key="14">
    <source>
        <dbReference type="Proteomes" id="UP000030746"/>
    </source>
</evidence>
<dbReference type="FunFam" id="3.40.50.10810:FF:000014">
    <property type="entry name" value="SWI/SNF-related matrix-associated actin-dependent regulator of chromatin subfamily A containing DEAD/H box 1"/>
    <property type="match status" value="1"/>
</dbReference>
<dbReference type="Pfam" id="PF00271">
    <property type="entry name" value="Helicase_C"/>
    <property type="match status" value="1"/>
</dbReference>
<protein>
    <recommendedName>
        <fullName evidence="3">DNA helicase</fullName>
        <ecNumber evidence="3">3.6.4.12</ecNumber>
    </recommendedName>
</protein>
<evidence type="ECO:0000256" key="4">
    <source>
        <dbReference type="ARBA" id="ARBA00022741"/>
    </source>
</evidence>
<keyword evidence="10" id="KW-0539">Nucleus</keyword>
<keyword evidence="14" id="KW-1185">Reference proteome</keyword>
<dbReference type="GO" id="GO:0006325">
    <property type="term" value="P:chromatin organization"/>
    <property type="evidence" value="ECO:0007669"/>
    <property type="project" value="UniProtKB-KW"/>
</dbReference>
<keyword evidence="4" id="KW-0547">Nucleotide-binding</keyword>
<comment type="similarity">
    <text evidence="2">Belongs to the SNF2/RAD54 helicase family.</text>
</comment>
<dbReference type="Gene3D" id="3.40.50.300">
    <property type="entry name" value="P-loop containing nucleotide triphosphate hydrolases"/>
    <property type="match status" value="1"/>
</dbReference>
<dbReference type="InterPro" id="IPR014001">
    <property type="entry name" value="Helicase_ATP-bd"/>
</dbReference>
<dbReference type="GO" id="GO:0005694">
    <property type="term" value="C:chromosome"/>
    <property type="evidence" value="ECO:0007669"/>
    <property type="project" value="UniProtKB-ARBA"/>
</dbReference>
<dbReference type="SUPFAM" id="SSF52540">
    <property type="entry name" value="P-loop containing nucleoside triphosphate hydrolases"/>
    <property type="match status" value="2"/>
</dbReference>
<dbReference type="EMBL" id="KB203566">
    <property type="protein sequence ID" value="ESO84241.1"/>
    <property type="molecule type" value="Genomic_DNA"/>
</dbReference>
<dbReference type="CDD" id="cd18793">
    <property type="entry name" value="SF2_C_SNF"/>
    <property type="match status" value="1"/>
</dbReference>
<dbReference type="STRING" id="225164.V3ZTJ6"/>
<dbReference type="RefSeq" id="XP_009065031.1">
    <property type="nucleotide sequence ID" value="XM_009066783.1"/>
</dbReference>
<dbReference type="PROSITE" id="PS51194">
    <property type="entry name" value="HELICASE_CTER"/>
    <property type="match status" value="1"/>
</dbReference>
<dbReference type="InterPro" id="IPR000330">
    <property type="entry name" value="SNF2_N"/>
</dbReference>
<name>V3ZTJ6_LOTGI</name>